<feature type="chain" id="PRO_5019575920" evidence="2">
    <location>
        <begin position="19"/>
        <end position="204"/>
    </location>
</feature>
<dbReference type="AlphaFoldDB" id="A0A448XBL7"/>
<accession>A0A448XBL7</accession>
<evidence type="ECO:0000256" key="1">
    <source>
        <dbReference type="SAM" id="MobiDB-lite"/>
    </source>
</evidence>
<feature type="compositionally biased region" description="Low complexity" evidence="1">
    <location>
        <begin position="27"/>
        <end position="46"/>
    </location>
</feature>
<evidence type="ECO:0000313" key="3">
    <source>
        <dbReference type="EMBL" id="VEL33082.1"/>
    </source>
</evidence>
<evidence type="ECO:0000256" key="2">
    <source>
        <dbReference type="SAM" id="SignalP"/>
    </source>
</evidence>
<feature type="region of interest" description="Disordered" evidence="1">
    <location>
        <begin position="27"/>
        <end position="49"/>
    </location>
</feature>
<gene>
    <name evidence="3" type="ORF">PXEA_LOCUS26522</name>
</gene>
<dbReference type="EMBL" id="CAAALY010245136">
    <property type="protein sequence ID" value="VEL33082.1"/>
    <property type="molecule type" value="Genomic_DNA"/>
</dbReference>
<evidence type="ECO:0000313" key="4">
    <source>
        <dbReference type="Proteomes" id="UP000784294"/>
    </source>
</evidence>
<protein>
    <submittedName>
        <fullName evidence="3">Uncharacterized protein</fullName>
    </submittedName>
</protein>
<comment type="caution">
    <text evidence="3">The sequence shown here is derived from an EMBL/GenBank/DDBJ whole genome shotgun (WGS) entry which is preliminary data.</text>
</comment>
<dbReference type="Proteomes" id="UP000784294">
    <property type="component" value="Unassembled WGS sequence"/>
</dbReference>
<organism evidence="3 4">
    <name type="scientific">Protopolystoma xenopodis</name>
    <dbReference type="NCBI Taxonomy" id="117903"/>
    <lineage>
        <taxon>Eukaryota</taxon>
        <taxon>Metazoa</taxon>
        <taxon>Spiralia</taxon>
        <taxon>Lophotrochozoa</taxon>
        <taxon>Platyhelminthes</taxon>
        <taxon>Monogenea</taxon>
        <taxon>Polyopisthocotylea</taxon>
        <taxon>Polystomatidea</taxon>
        <taxon>Polystomatidae</taxon>
        <taxon>Protopolystoma</taxon>
    </lineage>
</organism>
<name>A0A448XBL7_9PLAT</name>
<feature type="signal peptide" evidence="2">
    <location>
        <begin position="1"/>
        <end position="18"/>
    </location>
</feature>
<keyword evidence="2" id="KW-0732">Signal</keyword>
<keyword evidence="4" id="KW-1185">Reference proteome</keyword>
<sequence length="204" mass="22200">MACLLLAVFAFHSEPSNSSQVPTFSTSSFISSPVNKPSSTRPTLSPRTRRNCCTPAPSIQATSTASALLSQFRLPRGLRHLAEMVRQLACQLYVLRFRLPPSDLLWQSVSVSVDQDALPLEIDKNGMSMPLTTKPSTPTTNSGSETTISVGPATTRAMGNAVRARDAPSRGKECVDDSKAVSWRLLYPIEGCRVCGSDDYWDTF</sequence>
<proteinExistence type="predicted"/>
<reference evidence="3" key="1">
    <citation type="submission" date="2018-11" db="EMBL/GenBank/DDBJ databases">
        <authorList>
            <consortium name="Pathogen Informatics"/>
        </authorList>
    </citation>
    <scope>NUCLEOTIDE SEQUENCE</scope>
</reference>
<feature type="compositionally biased region" description="Polar residues" evidence="1">
    <location>
        <begin position="130"/>
        <end position="149"/>
    </location>
</feature>
<feature type="region of interest" description="Disordered" evidence="1">
    <location>
        <begin position="125"/>
        <end position="151"/>
    </location>
</feature>